<gene>
    <name evidence="23" type="ORF">HERILL_LOCUS6096</name>
</gene>
<dbReference type="EC" id="2.3.2.27" evidence="4"/>
<dbReference type="InParanoid" id="A0A7R8UM86"/>
<evidence type="ECO:0000256" key="10">
    <source>
        <dbReference type="ARBA" id="ARBA00022824"/>
    </source>
</evidence>
<dbReference type="PROSITE" id="PS51292">
    <property type="entry name" value="ZF_RING_CH"/>
    <property type="match status" value="1"/>
</dbReference>
<feature type="transmembrane region" description="Helical" evidence="21">
    <location>
        <begin position="286"/>
        <end position="315"/>
    </location>
</feature>
<dbReference type="FunCoup" id="A0A7R8UM86">
    <property type="interactions" value="1549"/>
</dbReference>
<keyword evidence="11" id="KW-0862">Zinc</keyword>
<keyword evidence="13 21" id="KW-1133">Transmembrane helix</keyword>
<dbReference type="GO" id="GO:0036503">
    <property type="term" value="P:ERAD pathway"/>
    <property type="evidence" value="ECO:0007669"/>
    <property type="project" value="TreeGrafter"/>
</dbReference>
<feature type="transmembrane region" description="Helical" evidence="21">
    <location>
        <begin position="620"/>
        <end position="645"/>
    </location>
</feature>
<evidence type="ECO:0000256" key="9">
    <source>
        <dbReference type="ARBA" id="ARBA00022786"/>
    </source>
</evidence>
<feature type="transmembrane region" description="Helical" evidence="21">
    <location>
        <begin position="477"/>
        <end position="496"/>
    </location>
</feature>
<feature type="transmembrane region" description="Helical" evidence="21">
    <location>
        <begin position="810"/>
        <end position="834"/>
    </location>
</feature>
<evidence type="ECO:0000256" key="8">
    <source>
        <dbReference type="ARBA" id="ARBA00022771"/>
    </source>
</evidence>
<keyword evidence="12" id="KW-0832">Ubl conjugation</keyword>
<feature type="compositionally biased region" description="Low complexity" evidence="20">
    <location>
        <begin position="229"/>
        <end position="238"/>
    </location>
</feature>
<evidence type="ECO:0000256" key="2">
    <source>
        <dbReference type="ARBA" id="ARBA00004477"/>
    </source>
</evidence>
<evidence type="ECO:0000256" key="21">
    <source>
        <dbReference type="SAM" id="Phobius"/>
    </source>
</evidence>
<dbReference type="GO" id="GO:0008270">
    <property type="term" value="F:zinc ion binding"/>
    <property type="evidence" value="ECO:0007669"/>
    <property type="project" value="UniProtKB-KW"/>
</dbReference>
<feature type="transmembrane region" description="Helical" evidence="21">
    <location>
        <begin position="678"/>
        <end position="702"/>
    </location>
</feature>
<feature type="transmembrane region" description="Helical" evidence="21">
    <location>
        <begin position="327"/>
        <end position="350"/>
    </location>
</feature>
<evidence type="ECO:0000256" key="18">
    <source>
        <dbReference type="ARBA" id="ARBA00082010"/>
    </source>
</evidence>
<dbReference type="GO" id="GO:0061630">
    <property type="term" value="F:ubiquitin protein ligase activity"/>
    <property type="evidence" value="ECO:0007669"/>
    <property type="project" value="UniProtKB-EC"/>
</dbReference>
<feature type="transmembrane region" description="Helical" evidence="21">
    <location>
        <begin position="854"/>
        <end position="873"/>
    </location>
</feature>
<dbReference type="Gene3D" id="3.30.40.10">
    <property type="entry name" value="Zinc/RING finger domain, C3HC4 (zinc finger)"/>
    <property type="match status" value="1"/>
</dbReference>
<feature type="domain" description="RING-CH-type" evidence="22">
    <location>
        <begin position="2"/>
        <end position="63"/>
    </location>
</feature>
<keyword evidence="10" id="KW-0256">Endoplasmic reticulum</keyword>
<feature type="compositionally biased region" description="Low complexity" evidence="20">
    <location>
        <begin position="184"/>
        <end position="221"/>
    </location>
</feature>
<dbReference type="InterPro" id="IPR013083">
    <property type="entry name" value="Znf_RING/FYVE/PHD"/>
</dbReference>
<dbReference type="InterPro" id="IPR011016">
    <property type="entry name" value="Znf_RING-CH"/>
</dbReference>
<dbReference type="InterPro" id="IPR056521">
    <property type="entry name" value="MARCHF6-like_C"/>
</dbReference>
<keyword evidence="8" id="KW-0863">Zinc-finger</keyword>
<evidence type="ECO:0000256" key="5">
    <source>
        <dbReference type="ARBA" id="ARBA00022679"/>
    </source>
</evidence>
<evidence type="ECO:0000256" key="4">
    <source>
        <dbReference type="ARBA" id="ARBA00012483"/>
    </source>
</evidence>
<keyword evidence="5" id="KW-0808">Transferase</keyword>
<evidence type="ECO:0000256" key="6">
    <source>
        <dbReference type="ARBA" id="ARBA00022692"/>
    </source>
</evidence>
<evidence type="ECO:0000256" key="7">
    <source>
        <dbReference type="ARBA" id="ARBA00022723"/>
    </source>
</evidence>
<comment type="pathway">
    <text evidence="3">Protein modification; protein ubiquitination.</text>
</comment>
<organism evidence="23 24">
    <name type="scientific">Hermetia illucens</name>
    <name type="common">Black soldier fly</name>
    <dbReference type="NCBI Taxonomy" id="343691"/>
    <lineage>
        <taxon>Eukaryota</taxon>
        <taxon>Metazoa</taxon>
        <taxon>Ecdysozoa</taxon>
        <taxon>Arthropoda</taxon>
        <taxon>Hexapoda</taxon>
        <taxon>Insecta</taxon>
        <taxon>Pterygota</taxon>
        <taxon>Neoptera</taxon>
        <taxon>Endopterygota</taxon>
        <taxon>Diptera</taxon>
        <taxon>Brachycera</taxon>
        <taxon>Stratiomyomorpha</taxon>
        <taxon>Stratiomyidae</taxon>
        <taxon>Hermetiinae</taxon>
        <taxon>Hermetia</taxon>
    </lineage>
</organism>
<evidence type="ECO:0000259" key="22">
    <source>
        <dbReference type="PROSITE" id="PS51292"/>
    </source>
</evidence>
<evidence type="ECO:0000256" key="3">
    <source>
        <dbReference type="ARBA" id="ARBA00004906"/>
    </source>
</evidence>
<dbReference type="EMBL" id="LR899010">
    <property type="protein sequence ID" value="CAD7083112.1"/>
    <property type="molecule type" value="Genomic_DNA"/>
</dbReference>
<dbReference type="PANTHER" id="PTHR13145">
    <property type="entry name" value="SSM4 PROTEIN"/>
    <property type="match status" value="1"/>
</dbReference>
<keyword evidence="15 21" id="KW-0472">Membrane</keyword>
<feature type="transmembrane region" description="Helical" evidence="21">
    <location>
        <begin position="362"/>
        <end position="391"/>
    </location>
</feature>
<comment type="subunit">
    <text evidence="16">Interacts with DIO2. Interacts with SQLE.</text>
</comment>
<dbReference type="OrthoDB" id="1108038at2759"/>
<evidence type="ECO:0000256" key="15">
    <source>
        <dbReference type="ARBA" id="ARBA00023136"/>
    </source>
</evidence>
<dbReference type="CDD" id="cd16702">
    <property type="entry name" value="RING_CH-C4HC3_MARCH6"/>
    <property type="match status" value="1"/>
</dbReference>
<feature type="transmembrane region" description="Helical" evidence="21">
    <location>
        <begin position="145"/>
        <end position="165"/>
    </location>
</feature>
<feature type="transmembrane region" description="Helical" evidence="21">
    <location>
        <begin position="94"/>
        <end position="113"/>
    </location>
</feature>
<evidence type="ECO:0000313" key="24">
    <source>
        <dbReference type="Proteomes" id="UP000594454"/>
    </source>
</evidence>
<dbReference type="GO" id="GO:0005789">
    <property type="term" value="C:endoplasmic reticulum membrane"/>
    <property type="evidence" value="ECO:0007669"/>
    <property type="project" value="UniProtKB-SubCell"/>
</dbReference>
<keyword evidence="6 21" id="KW-0812">Transmembrane</keyword>
<dbReference type="Proteomes" id="UP000594454">
    <property type="component" value="Chromosome 2"/>
</dbReference>
<evidence type="ECO:0000256" key="13">
    <source>
        <dbReference type="ARBA" id="ARBA00022989"/>
    </source>
</evidence>
<evidence type="ECO:0000256" key="1">
    <source>
        <dbReference type="ARBA" id="ARBA00000900"/>
    </source>
</evidence>
<keyword evidence="9" id="KW-0833">Ubl conjugation pathway</keyword>
<accession>A0A7R8UM86</accession>
<comment type="catalytic activity">
    <reaction evidence="1">
        <text>S-ubiquitinyl-[E2 ubiquitin-conjugating enzyme]-L-cysteine + [acceptor protein]-L-lysine = [E2 ubiquitin-conjugating enzyme]-L-cysteine + N(6)-ubiquitinyl-[acceptor protein]-L-lysine.</text>
        <dbReference type="EC" id="2.3.2.27"/>
    </reaction>
</comment>
<feature type="transmembrane region" description="Helical" evidence="21">
    <location>
        <begin position="769"/>
        <end position="789"/>
    </location>
</feature>
<dbReference type="FunFam" id="3.30.40.10:FF:000096">
    <property type="entry name" value="E3 ubiquitin-protein ligase MARCH6"/>
    <property type="match status" value="1"/>
</dbReference>
<comment type="subcellular location">
    <subcellularLocation>
        <location evidence="2">Endoplasmic reticulum membrane</location>
        <topology evidence="2">Multi-pass membrane protein</topology>
    </subcellularLocation>
</comment>
<proteinExistence type="predicted"/>
<reference evidence="23 24" key="1">
    <citation type="submission" date="2020-11" db="EMBL/GenBank/DDBJ databases">
        <authorList>
            <person name="Wallbank WR R."/>
            <person name="Pardo Diaz C."/>
            <person name="Kozak K."/>
            <person name="Martin S."/>
            <person name="Jiggins C."/>
            <person name="Moest M."/>
            <person name="Warren A I."/>
            <person name="Generalovic N T."/>
            <person name="Byers J.R.P. K."/>
            <person name="Montejo-Kovacevich G."/>
            <person name="Yen C E."/>
        </authorList>
    </citation>
    <scope>NUCLEOTIDE SEQUENCE [LARGE SCALE GENOMIC DNA]</scope>
</reference>
<evidence type="ECO:0000256" key="14">
    <source>
        <dbReference type="ARBA" id="ARBA00022990"/>
    </source>
</evidence>
<evidence type="ECO:0000256" key="11">
    <source>
        <dbReference type="ARBA" id="ARBA00022833"/>
    </source>
</evidence>
<keyword evidence="7" id="KW-0479">Metal-binding</keyword>
<feature type="transmembrane region" description="Helical" evidence="21">
    <location>
        <begin position="542"/>
        <end position="561"/>
    </location>
</feature>
<evidence type="ECO:0000256" key="19">
    <source>
        <dbReference type="ARBA" id="ARBA00083917"/>
    </source>
</evidence>
<keyword evidence="24" id="KW-1185">Reference proteome</keyword>
<evidence type="ECO:0000256" key="16">
    <source>
        <dbReference type="ARBA" id="ARBA00064724"/>
    </source>
</evidence>
<evidence type="ECO:0000256" key="17">
    <source>
        <dbReference type="ARBA" id="ARBA00069012"/>
    </source>
</evidence>
<sequence length="956" mass="106762">MDDLTQGDICRVCRCEGQSDRPLFHPCICTGSIKWIHQDCLTQWMRYSRKEYCELCGHRFSFTPIYSPDMPRVLPLRDVAGGLLSSVARAAKYWLHYTLVALAWLGIVPLTAYRTYRFMFSGSSFDTILSLPFDVFSTENIASDVLRGCFVVTCTLLSFIGLVWLREQILHGGGPDWLERDDAPQQNDQNQEQQAEANGGQADANDAINNNNNENNNNEGEAPVDVPMDNAEPPQADAEAADADNDLANGNEEANWNPMEWDRAAEELTWERLLGFDGSMVFLEHVFWVISLNTIFIFTFAFLPHCIGNCVISYLGFLRPDKPLLHFHGLLTTLFGYCIIGVTLIMLHSLARLLQMRKIRWLLGLCYIVVKVSLLSVVEIGVLPLICGWWLDICSLPMFDASIKDRKTSFRAAPGTSLFIHWMFGMVYVYYFASFIVLLREVIRPGVLWFLRNLNDPDFSPIQEMIHLSIMRHARRLVASAIIFGSAVMLMLWLPIQILKNIWPAFLPYTLSGDSEVNELSLQLLLLQIILPGFFEQSHTRIWLKGLIRIWCNVVSWLLGIRSYLLGSERSAENEDAAPPPRPPPEHGQGLGAAHQAILERDVPVGFQPYDRPTFFPLRLIGLVFLMCCSLVVSSLVTLTVPVWIGRQCMALWSVGGHISNPAQTVVSSETPSRPHELYTAAMGTYLCWIISRGIAIAVNLLPQGRQAVVQKLKQWLSVGASYALAALIFILMLGVIPLMFGLLLELVLVIPLRVPLDQTPIHFLWQDWTLGVLYTKIACALTVMGPDWRLKRAIERACHDGLRDIDLRFIIRELAAPVITCFGLALAVPYVIAHSIVPIFFTSQYTRILVVREIYPCFLIVAIIIAIIYFQIRQFKKLYVAIKNDKYLVGQRLVNYDHRKKKSQDATASGAGVATAASPAAEPAPVPAQSPVEQAGGGGTGAGAGGDAAPGIVAF</sequence>
<keyword evidence="14" id="KW-0007">Acetylation</keyword>
<dbReference type="SUPFAM" id="SSF57850">
    <property type="entry name" value="RING/U-box"/>
    <property type="match status" value="1"/>
</dbReference>
<dbReference type="Pfam" id="PF23113">
    <property type="entry name" value="MARCHF6_C"/>
    <property type="match status" value="1"/>
</dbReference>
<dbReference type="Pfam" id="PF12906">
    <property type="entry name" value="RINGv"/>
    <property type="match status" value="1"/>
</dbReference>
<feature type="transmembrane region" description="Helical" evidence="21">
    <location>
        <begin position="419"/>
        <end position="439"/>
    </location>
</feature>
<name>A0A7R8UM86_HERIL</name>
<protein>
    <recommendedName>
        <fullName evidence="17">E3 ubiquitin-protein ligase MARCHF6</fullName>
        <ecNumber evidence="4">2.3.2.27</ecNumber>
    </recommendedName>
    <alternativeName>
        <fullName evidence="19">Membrane-associated RING finger protein 6</fullName>
    </alternativeName>
    <alternativeName>
        <fullName evidence="18">Membrane-associated RING-CH protein VI</fullName>
    </alternativeName>
</protein>
<evidence type="ECO:0000256" key="20">
    <source>
        <dbReference type="SAM" id="MobiDB-lite"/>
    </source>
</evidence>
<feature type="compositionally biased region" description="Gly residues" evidence="20">
    <location>
        <begin position="936"/>
        <end position="949"/>
    </location>
</feature>
<evidence type="ECO:0000256" key="12">
    <source>
        <dbReference type="ARBA" id="ARBA00022843"/>
    </source>
</evidence>
<feature type="region of interest" description="Disordered" evidence="20">
    <location>
        <begin position="176"/>
        <end position="241"/>
    </location>
</feature>
<feature type="transmembrane region" description="Helical" evidence="21">
    <location>
        <begin position="723"/>
        <end position="749"/>
    </location>
</feature>
<dbReference type="SMART" id="SM00744">
    <property type="entry name" value="RINGv"/>
    <property type="match status" value="1"/>
</dbReference>
<feature type="region of interest" description="Disordered" evidence="20">
    <location>
        <begin position="922"/>
        <end position="956"/>
    </location>
</feature>
<dbReference type="OMA" id="WLHYSLV"/>
<evidence type="ECO:0000313" key="23">
    <source>
        <dbReference type="EMBL" id="CAD7083112.1"/>
    </source>
</evidence>
<dbReference type="AlphaFoldDB" id="A0A7R8UM86"/>
<dbReference type="PANTHER" id="PTHR13145:SF0">
    <property type="entry name" value="E3 UBIQUITIN-PROTEIN LIGASE MARCHF6"/>
    <property type="match status" value="1"/>
</dbReference>